<dbReference type="SMART" id="SM00448">
    <property type="entry name" value="REC"/>
    <property type="match status" value="1"/>
</dbReference>
<evidence type="ECO:0008006" key="12">
    <source>
        <dbReference type="Google" id="ProtNLM"/>
    </source>
</evidence>
<dbReference type="EMBL" id="NGJY01000001">
    <property type="protein sequence ID" value="RSU04895.1"/>
    <property type="molecule type" value="Genomic_DNA"/>
</dbReference>
<gene>
    <name evidence="10" type="ORF">CBF31_02420</name>
</gene>
<comment type="caution">
    <text evidence="10">The sequence shown here is derived from an EMBL/GenBank/DDBJ whole genome shotgun (WGS) entry which is preliminary data.</text>
</comment>
<protein>
    <recommendedName>
        <fullName evidence="12">DNA-binding response regulator</fullName>
    </recommendedName>
</protein>
<dbReference type="GO" id="GO:0032993">
    <property type="term" value="C:protein-DNA complex"/>
    <property type="evidence" value="ECO:0007669"/>
    <property type="project" value="TreeGrafter"/>
</dbReference>
<evidence type="ECO:0000256" key="1">
    <source>
        <dbReference type="ARBA" id="ARBA00022553"/>
    </source>
</evidence>
<dbReference type="InterPro" id="IPR036388">
    <property type="entry name" value="WH-like_DNA-bd_sf"/>
</dbReference>
<evidence type="ECO:0000313" key="11">
    <source>
        <dbReference type="Proteomes" id="UP000287101"/>
    </source>
</evidence>
<evidence type="ECO:0000259" key="9">
    <source>
        <dbReference type="PROSITE" id="PS51755"/>
    </source>
</evidence>
<sequence length="236" mass="26506">MTLLIIEDEPSLVTLLSYNLKTAGFEVETATDGAVGYQKALENSYECLLVDLMLPSMNGMAIVKKLREAGKKTPLIILTAKDNELDKVLALELGADDYITKPFSTRELEARIKAVIRRSESSNEPLQASDTKQDDRLVTGSLVLEERKHQILKDGQVLELTKTQFKILSYFMRNNGLIISREQLIQGLGMEELTGGTRSIDMHIGNIREKIEEDPKRPELLKTVRGFGYRFESGTN</sequence>
<keyword evidence="11" id="KW-1185">Reference proteome</keyword>
<evidence type="ECO:0000256" key="4">
    <source>
        <dbReference type="ARBA" id="ARBA00023125"/>
    </source>
</evidence>
<keyword evidence="2" id="KW-0902">Two-component regulatory system</keyword>
<evidence type="ECO:0000259" key="8">
    <source>
        <dbReference type="PROSITE" id="PS50110"/>
    </source>
</evidence>
<dbReference type="Gene3D" id="1.10.10.10">
    <property type="entry name" value="Winged helix-like DNA-binding domain superfamily/Winged helix DNA-binding domain"/>
    <property type="match status" value="1"/>
</dbReference>
<reference evidence="10 11" key="1">
    <citation type="submission" date="2017-05" db="EMBL/GenBank/DDBJ databases">
        <title>Vagococcus spp. assemblies.</title>
        <authorList>
            <person name="Gulvik C.A."/>
        </authorList>
    </citation>
    <scope>NUCLEOTIDE SEQUENCE [LARGE SCALE GENOMIC DNA]</scope>
    <source>
        <strain evidence="10 11">CCUG 41755</strain>
    </source>
</reference>
<dbReference type="Gene3D" id="3.40.50.2300">
    <property type="match status" value="1"/>
</dbReference>
<keyword evidence="3" id="KW-0805">Transcription regulation</keyword>
<dbReference type="SUPFAM" id="SSF52172">
    <property type="entry name" value="CheY-like"/>
    <property type="match status" value="1"/>
</dbReference>
<keyword evidence="1 6" id="KW-0597">Phosphoprotein</keyword>
<dbReference type="Pfam" id="PF00486">
    <property type="entry name" value="Trans_reg_C"/>
    <property type="match status" value="1"/>
</dbReference>
<evidence type="ECO:0000256" key="5">
    <source>
        <dbReference type="ARBA" id="ARBA00023163"/>
    </source>
</evidence>
<dbReference type="GO" id="GO:0006355">
    <property type="term" value="P:regulation of DNA-templated transcription"/>
    <property type="evidence" value="ECO:0007669"/>
    <property type="project" value="InterPro"/>
</dbReference>
<dbReference type="GO" id="GO:0005829">
    <property type="term" value="C:cytosol"/>
    <property type="evidence" value="ECO:0007669"/>
    <property type="project" value="TreeGrafter"/>
</dbReference>
<dbReference type="PROSITE" id="PS51755">
    <property type="entry name" value="OMPR_PHOB"/>
    <property type="match status" value="1"/>
</dbReference>
<dbReference type="GO" id="GO:0000976">
    <property type="term" value="F:transcription cis-regulatory region binding"/>
    <property type="evidence" value="ECO:0007669"/>
    <property type="project" value="TreeGrafter"/>
</dbReference>
<evidence type="ECO:0000313" key="10">
    <source>
        <dbReference type="EMBL" id="RSU04895.1"/>
    </source>
</evidence>
<dbReference type="InterPro" id="IPR011006">
    <property type="entry name" value="CheY-like_superfamily"/>
</dbReference>
<feature type="DNA-binding region" description="OmpR/PhoB-type" evidence="7">
    <location>
        <begin position="134"/>
        <end position="233"/>
    </location>
</feature>
<dbReference type="InterPro" id="IPR001867">
    <property type="entry name" value="OmpR/PhoB-type_DNA-bd"/>
</dbReference>
<dbReference type="Gene3D" id="6.10.250.690">
    <property type="match status" value="1"/>
</dbReference>
<evidence type="ECO:0000256" key="3">
    <source>
        <dbReference type="ARBA" id="ARBA00023015"/>
    </source>
</evidence>
<feature type="modified residue" description="4-aspartylphosphate" evidence="6">
    <location>
        <position position="51"/>
    </location>
</feature>
<feature type="domain" description="Response regulatory" evidence="8">
    <location>
        <begin position="2"/>
        <end position="116"/>
    </location>
</feature>
<dbReference type="OrthoDB" id="9790442at2"/>
<evidence type="ECO:0000256" key="7">
    <source>
        <dbReference type="PROSITE-ProRule" id="PRU01091"/>
    </source>
</evidence>
<dbReference type="InterPro" id="IPR016032">
    <property type="entry name" value="Sig_transdc_resp-reg_C-effctor"/>
</dbReference>
<dbReference type="AlphaFoldDB" id="A0A430ACF0"/>
<keyword evidence="5" id="KW-0804">Transcription</keyword>
<evidence type="ECO:0000256" key="2">
    <source>
        <dbReference type="ARBA" id="ARBA00023012"/>
    </source>
</evidence>
<proteinExistence type="predicted"/>
<name>A0A430ACF0_9ENTE</name>
<dbReference type="Pfam" id="PF00072">
    <property type="entry name" value="Response_reg"/>
    <property type="match status" value="1"/>
</dbReference>
<dbReference type="PROSITE" id="PS50110">
    <property type="entry name" value="RESPONSE_REGULATORY"/>
    <property type="match status" value="1"/>
</dbReference>
<dbReference type="PANTHER" id="PTHR48111:SF73">
    <property type="entry name" value="ALKALINE PHOSPHATASE SYNTHESIS TRANSCRIPTIONAL REGULATORY PROTEIN PHOP"/>
    <property type="match status" value="1"/>
</dbReference>
<keyword evidence="4 7" id="KW-0238">DNA-binding</keyword>
<feature type="domain" description="OmpR/PhoB-type" evidence="9">
    <location>
        <begin position="134"/>
        <end position="233"/>
    </location>
</feature>
<accession>A0A430ACF0</accession>
<dbReference type="InterPro" id="IPR039420">
    <property type="entry name" value="WalR-like"/>
</dbReference>
<dbReference type="GO" id="GO:0000156">
    <property type="term" value="F:phosphorelay response regulator activity"/>
    <property type="evidence" value="ECO:0007669"/>
    <property type="project" value="TreeGrafter"/>
</dbReference>
<dbReference type="SMART" id="SM00862">
    <property type="entry name" value="Trans_reg_C"/>
    <property type="match status" value="1"/>
</dbReference>
<dbReference type="RefSeq" id="WP_126830617.1">
    <property type="nucleotide sequence ID" value="NZ_CBCRYB010000012.1"/>
</dbReference>
<dbReference type="SUPFAM" id="SSF46894">
    <property type="entry name" value="C-terminal effector domain of the bipartite response regulators"/>
    <property type="match status" value="1"/>
</dbReference>
<dbReference type="CDD" id="cd00383">
    <property type="entry name" value="trans_reg_C"/>
    <property type="match status" value="1"/>
</dbReference>
<dbReference type="InterPro" id="IPR001789">
    <property type="entry name" value="Sig_transdc_resp-reg_receiver"/>
</dbReference>
<organism evidence="10 11">
    <name type="scientific">Vagococcus fessus</name>
    <dbReference type="NCBI Taxonomy" id="120370"/>
    <lineage>
        <taxon>Bacteria</taxon>
        <taxon>Bacillati</taxon>
        <taxon>Bacillota</taxon>
        <taxon>Bacilli</taxon>
        <taxon>Lactobacillales</taxon>
        <taxon>Enterococcaceae</taxon>
        <taxon>Vagococcus</taxon>
    </lineage>
</organism>
<evidence type="ECO:0000256" key="6">
    <source>
        <dbReference type="PROSITE-ProRule" id="PRU00169"/>
    </source>
</evidence>
<dbReference type="Proteomes" id="UP000287101">
    <property type="component" value="Unassembled WGS sequence"/>
</dbReference>
<dbReference type="PANTHER" id="PTHR48111">
    <property type="entry name" value="REGULATOR OF RPOS"/>
    <property type="match status" value="1"/>
</dbReference>